<dbReference type="Proteomes" id="UP001224775">
    <property type="component" value="Unassembled WGS sequence"/>
</dbReference>
<evidence type="ECO:0000313" key="3">
    <source>
        <dbReference type="EMBL" id="KAK1741537.1"/>
    </source>
</evidence>
<reference evidence="3" key="1">
    <citation type="submission" date="2023-06" db="EMBL/GenBank/DDBJ databases">
        <title>Survivors Of The Sea: Transcriptome response of Skeletonema marinoi to long-term dormancy.</title>
        <authorList>
            <person name="Pinder M.I.M."/>
            <person name="Kourtchenko O."/>
            <person name="Robertson E.K."/>
            <person name="Larsson T."/>
            <person name="Maumus F."/>
            <person name="Osuna-Cruz C.M."/>
            <person name="Vancaester E."/>
            <person name="Stenow R."/>
            <person name="Vandepoele K."/>
            <person name="Ploug H."/>
            <person name="Bruchert V."/>
            <person name="Godhe A."/>
            <person name="Topel M."/>
        </authorList>
    </citation>
    <scope>NUCLEOTIDE SEQUENCE</scope>
    <source>
        <strain evidence="3">R05AC</strain>
    </source>
</reference>
<comment type="caution">
    <text evidence="3">The sequence shown here is derived from an EMBL/GenBank/DDBJ whole genome shotgun (WGS) entry which is preliminary data.</text>
</comment>
<proteinExistence type="predicted"/>
<feature type="transmembrane region" description="Helical" evidence="2">
    <location>
        <begin position="37"/>
        <end position="56"/>
    </location>
</feature>
<name>A0AAD9DBS5_9STRA</name>
<sequence length="171" mass="18760">MAASLTRLIRTLPLPLFGSAATAASFTLAKSRALPRLLGWALPAGVGALWFVWPAVDDEWKMSMGLKADPEAALKAVEEKEAKAAAKIAPVELSSEAMEKVESAYKADEVVETEADKLMAKGAATGDFTYLESQWEEFNEKAIRPGEDDDDDDDDDDEDEEEEEEEEDDEE</sequence>
<keyword evidence="2" id="KW-0812">Transmembrane</keyword>
<gene>
    <name evidence="3" type="ORF">QTG54_008015</name>
</gene>
<feature type="region of interest" description="Disordered" evidence="1">
    <location>
        <begin position="138"/>
        <end position="171"/>
    </location>
</feature>
<accession>A0AAD9DBS5</accession>
<protein>
    <submittedName>
        <fullName evidence="3">Uncharacterized protein</fullName>
    </submittedName>
</protein>
<keyword evidence="2" id="KW-1133">Transmembrane helix</keyword>
<keyword evidence="4" id="KW-1185">Reference proteome</keyword>
<organism evidence="3 4">
    <name type="scientific">Skeletonema marinoi</name>
    <dbReference type="NCBI Taxonomy" id="267567"/>
    <lineage>
        <taxon>Eukaryota</taxon>
        <taxon>Sar</taxon>
        <taxon>Stramenopiles</taxon>
        <taxon>Ochrophyta</taxon>
        <taxon>Bacillariophyta</taxon>
        <taxon>Coscinodiscophyceae</taxon>
        <taxon>Thalassiosirophycidae</taxon>
        <taxon>Thalassiosirales</taxon>
        <taxon>Skeletonemataceae</taxon>
        <taxon>Skeletonema</taxon>
        <taxon>Skeletonema marinoi-dohrnii complex</taxon>
    </lineage>
</organism>
<evidence type="ECO:0000256" key="2">
    <source>
        <dbReference type="SAM" id="Phobius"/>
    </source>
</evidence>
<dbReference type="AlphaFoldDB" id="A0AAD9DBS5"/>
<dbReference type="EMBL" id="JATAAI010000013">
    <property type="protein sequence ID" value="KAK1741537.1"/>
    <property type="molecule type" value="Genomic_DNA"/>
</dbReference>
<keyword evidence="2" id="KW-0472">Membrane</keyword>
<evidence type="ECO:0000313" key="4">
    <source>
        <dbReference type="Proteomes" id="UP001224775"/>
    </source>
</evidence>
<feature type="compositionally biased region" description="Acidic residues" evidence="1">
    <location>
        <begin position="147"/>
        <end position="171"/>
    </location>
</feature>
<evidence type="ECO:0000256" key="1">
    <source>
        <dbReference type="SAM" id="MobiDB-lite"/>
    </source>
</evidence>